<name>A0A0K0DR73_ANGCA</name>
<accession>A0A0K0DR73</accession>
<dbReference type="STRING" id="6313.A0A0K0DR73"/>
<dbReference type="SUPFAM" id="SSF48452">
    <property type="entry name" value="TPR-like"/>
    <property type="match status" value="1"/>
</dbReference>
<feature type="region of interest" description="Disordered" evidence="1">
    <location>
        <begin position="49"/>
        <end position="112"/>
    </location>
</feature>
<feature type="compositionally biased region" description="Acidic residues" evidence="1">
    <location>
        <begin position="54"/>
        <end position="75"/>
    </location>
</feature>
<dbReference type="InterPro" id="IPR011990">
    <property type="entry name" value="TPR-like_helical_dom_sf"/>
</dbReference>
<organism evidence="2 3">
    <name type="scientific">Angiostrongylus cantonensis</name>
    <name type="common">Rat lungworm</name>
    <dbReference type="NCBI Taxonomy" id="6313"/>
    <lineage>
        <taxon>Eukaryota</taxon>
        <taxon>Metazoa</taxon>
        <taxon>Ecdysozoa</taxon>
        <taxon>Nematoda</taxon>
        <taxon>Chromadorea</taxon>
        <taxon>Rhabditida</taxon>
        <taxon>Rhabditina</taxon>
        <taxon>Rhabditomorpha</taxon>
        <taxon>Strongyloidea</taxon>
        <taxon>Metastrongylidae</taxon>
        <taxon>Angiostrongylus</taxon>
    </lineage>
</organism>
<dbReference type="PANTHER" id="PTHR12366">
    <property type="entry name" value="ASPARTYL/ASPARAGINYL BETA-HYDROXYLASE"/>
    <property type="match status" value="1"/>
</dbReference>
<proteinExistence type="predicted"/>
<keyword evidence="2" id="KW-1185">Reference proteome</keyword>
<dbReference type="Proteomes" id="UP000035642">
    <property type="component" value="Unassembled WGS sequence"/>
</dbReference>
<dbReference type="GO" id="GO:0005783">
    <property type="term" value="C:endoplasmic reticulum"/>
    <property type="evidence" value="ECO:0007669"/>
    <property type="project" value="TreeGrafter"/>
</dbReference>
<reference evidence="2" key="1">
    <citation type="submission" date="2012-09" db="EMBL/GenBank/DDBJ databases">
        <authorList>
            <person name="Martin A.A."/>
        </authorList>
    </citation>
    <scope>NUCLEOTIDE SEQUENCE</scope>
</reference>
<dbReference type="GO" id="GO:0062101">
    <property type="term" value="F:peptidyl-aspartic acid 3-dioxygenase activity"/>
    <property type="evidence" value="ECO:0007669"/>
    <property type="project" value="InterPro"/>
</dbReference>
<dbReference type="AlphaFoldDB" id="A0A0K0DR73"/>
<evidence type="ECO:0000313" key="2">
    <source>
        <dbReference type="Proteomes" id="UP000035642"/>
    </source>
</evidence>
<dbReference type="PANTHER" id="PTHR12366:SF29">
    <property type="entry name" value="ASPARTYL BETA-HYDROXYLASE, ISOFORM L"/>
    <property type="match status" value="1"/>
</dbReference>
<evidence type="ECO:0000313" key="3">
    <source>
        <dbReference type="WBParaSite" id="ACAC_0001426201-mRNA-1"/>
    </source>
</evidence>
<reference evidence="3" key="2">
    <citation type="submission" date="2017-02" db="UniProtKB">
        <authorList>
            <consortium name="WormBaseParasite"/>
        </authorList>
    </citation>
    <scope>IDENTIFICATION</scope>
</reference>
<evidence type="ECO:0000256" key="1">
    <source>
        <dbReference type="SAM" id="MobiDB-lite"/>
    </source>
</evidence>
<feature type="region of interest" description="Disordered" evidence="1">
    <location>
        <begin position="1"/>
        <end position="22"/>
    </location>
</feature>
<feature type="compositionally biased region" description="Basic and acidic residues" evidence="1">
    <location>
        <begin position="1"/>
        <end position="11"/>
    </location>
</feature>
<sequence>LQDHENARSVEEDIELEPPLRRIKRKKNRIINRGDKVDKSPLVLAKHTLVDVDNGSDDDDGDDVDNNNSSDDENDNNNSINNDIGDDGDSANDNNIKAEEVGQERGNVYKTQILDEKREHSHRKEIKDSENGIGDETDAFEGLRYRRRRSHFSRHLTDVVSERECKRKHCPPLYQAEPRRSLLKTKHKAASNIVIRAKNKVDDRDHDQGGDYENNEADDEVVVQLNEKNTEVVSLSRYRSSGRETYKRQAITNRDDHKNRNLLDRADSLVEKHNYDAAFTIYNAILRSRPNSPRAHFGKGRAYQLRGEMTSNDIEFIRAIQEYEYVLQNEETPNALFREAALRLIELASFRGDFYRCLLIHGSLVDRFPDEVQHRMNVALTFIKMKRFKDAKKVLHDVCPLYVV</sequence>
<dbReference type="Gene3D" id="1.25.40.10">
    <property type="entry name" value="Tetratricopeptide repeat domain"/>
    <property type="match status" value="1"/>
</dbReference>
<dbReference type="InterPro" id="IPR039038">
    <property type="entry name" value="ASPH"/>
</dbReference>
<protein>
    <submittedName>
        <fullName evidence="3">TPR_REGION domain-containing protein</fullName>
    </submittedName>
</protein>
<dbReference type="WBParaSite" id="ACAC_0001426201-mRNA-1">
    <property type="protein sequence ID" value="ACAC_0001426201-mRNA-1"/>
    <property type="gene ID" value="ACAC_0001426201"/>
</dbReference>